<dbReference type="Pfam" id="PF13602">
    <property type="entry name" value="ADH_zinc_N_2"/>
    <property type="match status" value="1"/>
</dbReference>
<organism evidence="2 3">
    <name type="scientific">Nonomuraea solani</name>
    <dbReference type="NCBI Taxonomy" id="1144553"/>
    <lineage>
        <taxon>Bacteria</taxon>
        <taxon>Bacillati</taxon>
        <taxon>Actinomycetota</taxon>
        <taxon>Actinomycetes</taxon>
        <taxon>Streptosporangiales</taxon>
        <taxon>Streptosporangiaceae</taxon>
        <taxon>Nonomuraea</taxon>
    </lineage>
</organism>
<dbReference type="PANTHER" id="PTHR11695">
    <property type="entry name" value="ALCOHOL DEHYDROGENASE RELATED"/>
    <property type="match status" value="1"/>
</dbReference>
<dbReference type="InterPro" id="IPR013154">
    <property type="entry name" value="ADH-like_N"/>
</dbReference>
<proteinExistence type="predicted"/>
<sequence>MKAIVQDTYGNADVLKYRDIERPEPKKNEVLLRVHAAGLDKGVWHIMAGIPYVMRVATGLRAPKVRLGGDVAGRVEAVGADVTAYKQGDQVFGTCDGSFAEYACARHDRILPMPANVTFEQAAAVPTSAGTALQALRTVGEVRQGRKVLVTGAGGGVGTFAVQLAKMSGAEVTGVCGASKADLVRSLGADHVIDYTSEDFTAGPGRYDLIVDTAGNRPLSHLRRVLTPRGTAVLVGGKGGPWLSGMDRVLRAALIGPFTRRKPRMLFALPKQEDLRRLAELLESGRLTPAVGGTYPLEEVPKAMRLLAEGHMTGKTVIKVV</sequence>
<dbReference type="SUPFAM" id="SSF51735">
    <property type="entry name" value="NAD(P)-binding Rossmann-fold domains"/>
    <property type="match status" value="1"/>
</dbReference>
<evidence type="ECO:0000313" key="2">
    <source>
        <dbReference type="EMBL" id="SEG57624.1"/>
    </source>
</evidence>
<dbReference type="InterPro" id="IPR050700">
    <property type="entry name" value="YIM1/Zinc_Alcohol_DH_Fams"/>
</dbReference>
<reference evidence="2 3" key="1">
    <citation type="submission" date="2016-10" db="EMBL/GenBank/DDBJ databases">
        <authorList>
            <person name="de Groot N.N."/>
        </authorList>
    </citation>
    <scope>NUCLEOTIDE SEQUENCE [LARGE SCALE GENOMIC DNA]</scope>
    <source>
        <strain evidence="2 3">CGMCC 4.7037</strain>
    </source>
</reference>
<dbReference type="OrthoDB" id="3727682at2"/>
<dbReference type="EMBL" id="FNVT01000003">
    <property type="protein sequence ID" value="SEG57624.1"/>
    <property type="molecule type" value="Genomic_DNA"/>
</dbReference>
<dbReference type="Gene3D" id="3.90.180.10">
    <property type="entry name" value="Medium-chain alcohol dehydrogenases, catalytic domain"/>
    <property type="match status" value="1"/>
</dbReference>
<dbReference type="SMART" id="SM00829">
    <property type="entry name" value="PKS_ER"/>
    <property type="match status" value="1"/>
</dbReference>
<dbReference type="Proteomes" id="UP000236732">
    <property type="component" value="Unassembled WGS sequence"/>
</dbReference>
<dbReference type="Gene3D" id="3.40.50.720">
    <property type="entry name" value="NAD(P)-binding Rossmann-like Domain"/>
    <property type="match status" value="1"/>
</dbReference>
<accession>A0A1H6BAP9</accession>
<dbReference type="InterPro" id="IPR020843">
    <property type="entry name" value="ER"/>
</dbReference>
<dbReference type="GO" id="GO:0016491">
    <property type="term" value="F:oxidoreductase activity"/>
    <property type="evidence" value="ECO:0007669"/>
    <property type="project" value="InterPro"/>
</dbReference>
<feature type="domain" description="Enoyl reductase (ER)" evidence="1">
    <location>
        <begin position="10"/>
        <end position="318"/>
    </location>
</feature>
<evidence type="ECO:0000313" key="3">
    <source>
        <dbReference type="Proteomes" id="UP000236732"/>
    </source>
</evidence>
<name>A0A1H6BAP9_9ACTN</name>
<evidence type="ECO:0000259" key="1">
    <source>
        <dbReference type="SMART" id="SM00829"/>
    </source>
</evidence>
<dbReference type="RefSeq" id="WP_103955957.1">
    <property type="nucleotide sequence ID" value="NZ_FNVT01000003.1"/>
</dbReference>
<dbReference type="InterPro" id="IPR011032">
    <property type="entry name" value="GroES-like_sf"/>
</dbReference>
<dbReference type="SUPFAM" id="SSF50129">
    <property type="entry name" value="GroES-like"/>
    <property type="match status" value="1"/>
</dbReference>
<dbReference type="AlphaFoldDB" id="A0A1H6BAP9"/>
<dbReference type="InterPro" id="IPR036291">
    <property type="entry name" value="NAD(P)-bd_dom_sf"/>
</dbReference>
<dbReference type="PANTHER" id="PTHR11695:SF294">
    <property type="entry name" value="RETICULON-4-INTERACTING PROTEIN 1, MITOCHONDRIAL"/>
    <property type="match status" value="1"/>
</dbReference>
<gene>
    <name evidence="2" type="ORF">SAMN05444920_103252</name>
</gene>
<keyword evidence="3" id="KW-1185">Reference proteome</keyword>
<dbReference type="CDD" id="cd08267">
    <property type="entry name" value="MDR1"/>
    <property type="match status" value="1"/>
</dbReference>
<protein>
    <submittedName>
        <fullName evidence="2">NADPH:quinone reductase</fullName>
    </submittedName>
</protein>
<dbReference type="Pfam" id="PF08240">
    <property type="entry name" value="ADH_N"/>
    <property type="match status" value="1"/>
</dbReference>